<dbReference type="Gene3D" id="1.10.3210.10">
    <property type="entry name" value="Hypothetical protein af1432"/>
    <property type="match status" value="2"/>
</dbReference>
<protein>
    <submittedName>
        <fullName evidence="1">C-di-GMP phosphodiesterase, class II (HD-GYP domain)</fullName>
    </submittedName>
</protein>
<proteinExistence type="predicted"/>
<dbReference type="RefSeq" id="WP_130232706.1">
    <property type="nucleotide sequence ID" value="NZ_BMEF01000002.1"/>
</dbReference>
<dbReference type="Pfam" id="PF13487">
    <property type="entry name" value="HD_5"/>
    <property type="match status" value="1"/>
</dbReference>
<keyword evidence="2" id="KW-1185">Reference proteome</keyword>
<dbReference type="PANTHER" id="PTHR43155">
    <property type="entry name" value="CYCLIC DI-GMP PHOSPHODIESTERASE PA4108-RELATED"/>
    <property type="match status" value="1"/>
</dbReference>
<evidence type="ECO:0000313" key="2">
    <source>
        <dbReference type="Proteomes" id="UP000322726"/>
    </source>
</evidence>
<dbReference type="InterPro" id="IPR003607">
    <property type="entry name" value="HD/PDEase_dom"/>
</dbReference>
<dbReference type="PROSITE" id="PS51832">
    <property type="entry name" value="HD_GYP"/>
    <property type="match status" value="1"/>
</dbReference>
<dbReference type="KEGG" id="apai:APAC_0601"/>
<gene>
    <name evidence="1" type="ORF">APAC_0601</name>
</gene>
<reference evidence="1" key="2">
    <citation type="submission" date="2019-09" db="EMBL/GenBank/DDBJ databases">
        <title>Taxonomic note: a critical rebuttal of the proposed division of the genus Arcobacter into six genera, emended descriptions of Arcobacter anaerophilus and the genus Arcobacter, and an assessment of genus-level boundaries for Epsilonproteobacteria using in silico genomic comparator tools.</title>
        <authorList>
            <person name="On S.L.W."/>
            <person name="Miller W.G."/>
            <person name="Biggs P."/>
            <person name="Cornelius A."/>
            <person name="Vandamme P."/>
        </authorList>
    </citation>
    <scope>NUCLEOTIDE SEQUENCE [LARGE SCALE GENOMIC DNA]</scope>
    <source>
        <strain evidence="1">LMG 26638</strain>
    </source>
</reference>
<dbReference type="InterPro" id="IPR037522">
    <property type="entry name" value="HD_GYP_dom"/>
</dbReference>
<accession>A0A5C2H429</accession>
<dbReference type="Proteomes" id="UP000322726">
    <property type="component" value="Chromosome"/>
</dbReference>
<name>A0A5C2H429_9BACT</name>
<dbReference type="PANTHER" id="PTHR43155:SF2">
    <property type="entry name" value="CYCLIC DI-GMP PHOSPHODIESTERASE PA4108"/>
    <property type="match status" value="1"/>
</dbReference>
<dbReference type="EMBL" id="CP035928">
    <property type="protein sequence ID" value="QEP33750.1"/>
    <property type="molecule type" value="Genomic_DNA"/>
</dbReference>
<dbReference type="OrthoDB" id="9804747at2"/>
<sequence length="386" mass="44811">MDKKKQIKFNMNNFLISTSVALDFMQFHRIGTSMGHSKRVAYIALKLGEKYNLDSKDLSDLCSYALASNLGLSGCFNEKSFCEIANESVKDFVFQNEKQDILLYQKECFDGSGPYELKANDIPLFSQIIFLAKTLDDKFDLGTRNIQKRFEAVEFVKENINTLFCEDLVDKFFECVNDVSFWENMYNEADTLMFIYSSFEDYTAPVDFETVVKIARVYHLLENFSSRFLDVCALVCDFYEFDHKDKMTFLIAASFANIGKLSIGRRILDKKEPLDVYEIEIIKAYPFYTNKILSNIIGFADITSWAIKVQERLDGSGYINSLDAKELAFKDRLLAVLYAYNALRERREYRDSYSHKDAIEVLKFEASENKFDEVIIKDIEEIFKES</sequence>
<dbReference type="SUPFAM" id="SSF109604">
    <property type="entry name" value="HD-domain/PDEase-like"/>
    <property type="match status" value="2"/>
</dbReference>
<organism evidence="1 2">
    <name type="scientific">Malaciobacter pacificus</name>
    <dbReference type="NCBI Taxonomy" id="1080223"/>
    <lineage>
        <taxon>Bacteria</taxon>
        <taxon>Pseudomonadati</taxon>
        <taxon>Campylobacterota</taxon>
        <taxon>Epsilonproteobacteria</taxon>
        <taxon>Campylobacterales</taxon>
        <taxon>Arcobacteraceae</taxon>
        <taxon>Malaciobacter</taxon>
    </lineage>
</organism>
<dbReference type="AlphaFoldDB" id="A0A5C2H429"/>
<evidence type="ECO:0000313" key="1">
    <source>
        <dbReference type="EMBL" id="QEP33750.1"/>
    </source>
</evidence>
<reference evidence="1" key="1">
    <citation type="submission" date="2019-09" db="EMBL/GenBank/DDBJ databases">
        <title>Complete genome sequencing of four Arcobacter species reveals a diverse suite of mobile elements.</title>
        <authorList>
            <person name="Miller W.G."/>
            <person name="Yee E."/>
            <person name="Bono J.L."/>
        </authorList>
    </citation>
    <scope>NUCLEOTIDE SEQUENCE [LARGE SCALE GENOMIC DNA]</scope>
    <source>
        <strain evidence="1">LMG 26638</strain>
    </source>
</reference>
<dbReference type="CDD" id="cd00077">
    <property type="entry name" value="HDc"/>
    <property type="match status" value="1"/>
</dbReference>